<dbReference type="PROSITE" id="PS01209">
    <property type="entry name" value="LDLRA_1"/>
    <property type="match status" value="3"/>
</dbReference>
<keyword evidence="13" id="KW-0254">Endocytosis</keyword>
<keyword evidence="17" id="KW-0256">Endoplasmic reticulum</keyword>
<dbReference type="PRINTS" id="PR00261">
    <property type="entry name" value="LDLRECEPTOR"/>
</dbReference>
<keyword evidence="29" id="KW-1133">Transmembrane helix</keyword>
<dbReference type="InterPro" id="IPR006581">
    <property type="entry name" value="VPS10"/>
</dbReference>
<dbReference type="GO" id="GO:0005886">
    <property type="term" value="C:plasma membrane"/>
    <property type="evidence" value="ECO:0007669"/>
    <property type="project" value="UniProtKB-SubCell"/>
</dbReference>
<dbReference type="GO" id="GO:0055038">
    <property type="term" value="C:recycling endosome membrane"/>
    <property type="evidence" value="ECO:0007669"/>
    <property type="project" value="UniProtKB-SubCell"/>
</dbReference>
<dbReference type="GeneID" id="115888220"/>
<dbReference type="InterPro" id="IPR013783">
    <property type="entry name" value="Ig-like_fold"/>
</dbReference>
<keyword evidence="19 29" id="KW-0472">Membrane</keyword>
<evidence type="ECO:0000256" key="5">
    <source>
        <dbReference type="ARBA" id="ARBA00004393"/>
    </source>
</evidence>
<dbReference type="Gene3D" id="4.10.400.10">
    <property type="entry name" value="Low-density Lipoprotein Receptor"/>
    <property type="match status" value="9"/>
</dbReference>
<feature type="transmembrane region" description="Helical" evidence="29">
    <location>
        <begin position="2062"/>
        <end position="2085"/>
    </location>
</feature>
<dbReference type="PROSITE" id="PS50068">
    <property type="entry name" value="LDLRA_2"/>
    <property type="match status" value="9"/>
</dbReference>
<dbReference type="Gene3D" id="2.60.40.10">
    <property type="entry name" value="Immunoglobulins"/>
    <property type="match status" value="3"/>
</dbReference>
<evidence type="ECO:0000256" key="25">
    <source>
        <dbReference type="ARBA" id="ARBA00032450"/>
    </source>
</evidence>
<feature type="disulfide bond" evidence="26">
    <location>
        <begin position="1453"/>
        <end position="1471"/>
    </location>
</feature>
<evidence type="ECO:0000256" key="8">
    <source>
        <dbReference type="ARBA" id="ARBA00007041"/>
    </source>
</evidence>
<keyword evidence="11" id="KW-1003">Cell membrane</keyword>
<dbReference type="InterPro" id="IPR036055">
    <property type="entry name" value="LDL_receptor-like_sf"/>
</dbReference>
<feature type="domain" description="Fibronectin type-III" evidence="31">
    <location>
        <begin position="1772"/>
        <end position="1864"/>
    </location>
</feature>
<name>A0A6J2YK01_SITOR</name>
<evidence type="ECO:0000256" key="1">
    <source>
        <dbReference type="ARBA" id="ARBA00004115"/>
    </source>
</evidence>
<feature type="disulfide bond" evidence="26">
    <location>
        <begin position="1136"/>
        <end position="1151"/>
    </location>
</feature>
<dbReference type="Pfam" id="PF25814">
    <property type="entry name" value="fn3_SORL1"/>
    <property type="match status" value="1"/>
</dbReference>
<evidence type="ECO:0000256" key="23">
    <source>
        <dbReference type="ARBA" id="ARBA00023329"/>
    </source>
</evidence>
<keyword evidence="22" id="KW-0325">Glycoprotein</keyword>
<accession>A0A6J2YK01</accession>
<feature type="disulfide bond" evidence="26">
    <location>
        <begin position="1319"/>
        <end position="1334"/>
    </location>
</feature>
<dbReference type="InterPro" id="IPR036116">
    <property type="entry name" value="FN3_sf"/>
</dbReference>
<dbReference type="CDD" id="cd00063">
    <property type="entry name" value="FN3"/>
    <property type="match status" value="3"/>
</dbReference>
<dbReference type="SUPFAM" id="SSF49265">
    <property type="entry name" value="Fibronectin type III"/>
    <property type="match status" value="2"/>
</dbReference>
<keyword evidence="18" id="KW-0333">Golgi apparatus</keyword>
<evidence type="ECO:0000256" key="3">
    <source>
        <dbReference type="ARBA" id="ARBA00004212"/>
    </source>
</evidence>
<keyword evidence="23" id="KW-0968">Cytoplasmic vesicle</keyword>
<feature type="disulfide bond" evidence="26">
    <location>
        <begin position="1220"/>
        <end position="1235"/>
    </location>
</feature>
<dbReference type="Gene3D" id="2.10.70.80">
    <property type="match status" value="1"/>
</dbReference>
<dbReference type="OrthoDB" id="443634at2759"/>
<feature type="disulfide bond" evidence="26">
    <location>
        <begin position="1417"/>
        <end position="1432"/>
    </location>
</feature>
<comment type="subcellular location">
    <subcellularLocation>
        <location evidence="4">Cell membrane</location>
        <topology evidence="4">Single-pass type I membrane protein</topology>
    </subcellularLocation>
    <subcellularLocation>
        <location evidence="3">Cytoplasmic vesicle</location>
        <location evidence="3">Secretory vesicle membrane</location>
        <topology evidence="3">Single-pass type I membrane protein</topology>
    </subcellularLocation>
    <subcellularLocation>
        <location evidence="2">Early endosome membrane</location>
        <topology evidence="2">Single-pass type I membrane protein</topology>
    </subcellularLocation>
    <subcellularLocation>
        <location evidence="1">Endoplasmic reticulum membrane</location>
        <topology evidence="1">Single-pass type I membrane protein</topology>
    </subcellularLocation>
    <subcellularLocation>
        <location evidence="7">Endosome</location>
        <location evidence="7">Multivesicular body membrane</location>
        <topology evidence="7">Single-pass type I membrane protein</topology>
    </subcellularLocation>
    <subcellularLocation>
        <location evidence="5">Golgi apparatus</location>
        <location evidence="5">trans-Golgi network membrane</location>
        <topology evidence="5">Single-pass type I membrane protein</topology>
    </subcellularLocation>
    <subcellularLocation>
        <location evidence="6">Recycling endosome membrane</location>
        <topology evidence="6">Single-pass type I membrane protein</topology>
    </subcellularLocation>
</comment>
<dbReference type="FunFam" id="3.30.60.270:FF:000002">
    <property type="entry name" value="Sortilin-related receptor isoform A"/>
    <property type="match status" value="1"/>
</dbReference>
<dbReference type="Gene3D" id="3.30.60.270">
    <property type="match status" value="1"/>
</dbReference>
<dbReference type="SMART" id="SM00135">
    <property type="entry name" value="LY"/>
    <property type="match status" value="5"/>
</dbReference>
<dbReference type="InterPro" id="IPR000033">
    <property type="entry name" value="LDLR_classB_rpt"/>
</dbReference>
<dbReference type="SUPFAM" id="SSF57424">
    <property type="entry name" value="LDL receptor-like module"/>
    <property type="match status" value="9"/>
</dbReference>
<feature type="disulfide bond" evidence="26">
    <location>
        <begin position="1362"/>
        <end position="1380"/>
    </location>
</feature>
<evidence type="ECO:0000313" key="33">
    <source>
        <dbReference type="RefSeq" id="XP_030763712.1"/>
    </source>
</evidence>
<dbReference type="InterPro" id="IPR050310">
    <property type="entry name" value="VPS10-sortilin"/>
</dbReference>
<gene>
    <name evidence="33" type="primary">LOC115888220</name>
</gene>
<protein>
    <recommendedName>
        <fullName evidence="9">Sortilin-related receptor</fullName>
    </recommendedName>
    <alternativeName>
        <fullName evidence="24">Low-density lipoprotein receptor relative with 11 ligand-binding repeats</fullName>
    </alternativeName>
    <alternativeName>
        <fullName evidence="25">Sorting protein-related receptor containing LDLR class A repeats</fullName>
    </alternativeName>
</protein>
<feature type="disulfide bond" evidence="26">
    <location>
        <begin position="1163"/>
        <end position="1181"/>
    </location>
</feature>
<dbReference type="GO" id="GO:0005794">
    <property type="term" value="C:Golgi apparatus"/>
    <property type="evidence" value="ECO:0007669"/>
    <property type="project" value="UniProtKB-SubCell"/>
</dbReference>
<dbReference type="InterPro" id="IPR031777">
    <property type="entry name" value="Sortilin_C"/>
</dbReference>
<evidence type="ECO:0000256" key="6">
    <source>
        <dbReference type="ARBA" id="ARBA00004480"/>
    </source>
</evidence>
<dbReference type="FunFam" id="2.120.10.30:FF:000241">
    <property type="entry name" value="Low-density lipoprotein receptor-related protein 6"/>
    <property type="match status" value="1"/>
</dbReference>
<dbReference type="Pfam" id="PF00041">
    <property type="entry name" value="fn3"/>
    <property type="match status" value="2"/>
</dbReference>
<keyword evidence="15" id="KW-0677">Repeat</keyword>
<dbReference type="InParanoid" id="A0A6J2YK01"/>
<evidence type="ECO:0000256" key="19">
    <source>
        <dbReference type="ARBA" id="ARBA00023136"/>
    </source>
</evidence>
<dbReference type="InterPro" id="IPR003961">
    <property type="entry name" value="FN3_dom"/>
</dbReference>
<keyword evidence="12" id="KW-0245">EGF-like domain</keyword>
<feature type="disulfide bond" evidence="26">
    <location>
        <begin position="1175"/>
        <end position="1190"/>
    </location>
</feature>
<feature type="disulfide bond" evidence="26">
    <location>
        <begin position="1300"/>
        <end position="1312"/>
    </location>
</feature>
<feature type="disulfide bond" evidence="26">
    <location>
        <begin position="1078"/>
        <end position="1090"/>
    </location>
</feature>
<comment type="caution">
    <text evidence="26">Lacks conserved residue(s) required for the propagation of feature annotation.</text>
</comment>
<dbReference type="GO" id="GO:0005789">
    <property type="term" value="C:endoplasmic reticulum membrane"/>
    <property type="evidence" value="ECO:0007669"/>
    <property type="project" value="UniProtKB-SubCell"/>
</dbReference>
<feature type="disulfide bond" evidence="26">
    <location>
        <begin position="1124"/>
        <end position="1142"/>
    </location>
</feature>
<dbReference type="Pfam" id="PF15901">
    <property type="entry name" value="Sortilin_C"/>
    <property type="match status" value="1"/>
</dbReference>
<keyword evidence="21" id="KW-0675">Receptor</keyword>
<keyword evidence="20 26" id="KW-1015">Disulfide bond</keyword>
<evidence type="ECO:0000256" key="4">
    <source>
        <dbReference type="ARBA" id="ARBA00004251"/>
    </source>
</evidence>
<dbReference type="GO" id="GO:0006897">
    <property type="term" value="P:endocytosis"/>
    <property type="evidence" value="ECO:0007669"/>
    <property type="project" value="UniProtKB-KW"/>
</dbReference>
<keyword evidence="10" id="KW-0813">Transport</keyword>
<evidence type="ECO:0000256" key="12">
    <source>
        <dbReference type="ARBA" id="ARBA00022536"/>
    </source>
</evidence>
<feature type="disulfide bond" evidence="26">
    <location>
        <begin position="1446"/>
        <end position="1458"/>
    </location>
</feature>
<evidence type="ECO:0000256" key="18">
    <source>
        <dbReference type="ARBA" id="ARBA00023034"/>
    </source>
</evidence>
<proteinExistence type="inferred from homology"/>
<dbReference type="GO" id="GO:0031901">
    <property type="term" value="C:early endosome membrane"/>
    <property type="evidence" value="ECO:0007669"/>
    <property type="project" value="UniProtKB-SubCell"/>
</dbReference>
<dbReference type="InterPro" id="IPR031778">
    <property type="entry name" value="Sortilin_N"/>
</dbReference>
<evidence type="ECO:0000256" key="21">
    <source>
        <dbReference type="ARBA" id="ARBA00023170"/>
    </source>
</evidence>
<feature type="disulfide bond" evidence="26">
    <location>
        <begin position="1465"/>
        <end position="1480"/>
    </location>
</feature>
<dbReference type="InterPro" id="IPR015943">
    <property type="entry name" value="WD40/YVTN_repeat-like_dom_sf"/>
</dbReference>
<feature type="chain" id="PRO_5026910161" description="Sortilin-related receptor" evidence="30">
    <location>
        <begin position="24"/>
        <end position="2136"/>
    </location>
</feature>
<evidence type="ECO:0000256" key="28">
    <source>
        <dbReference type="SAM" id="MobiDB-lite"/>
    </source>
</evidence>
<dbReference type="FunFam" id="4.10.400.10:FF:000065">
    <property type="entry name" value="Transmembrane protease serine 7"/>
    <property type="match status" value="1"/>
</dbReference>
<reference evidence="33" key="1">
    <citation type="submission" date="2025-08" db="UniProtKB">
        <authorList>
            <consortium name="RefSeq"/>
        </authorList>
    </citation>
    <scope>IDENTIFICATION</scope>
    <source>
        <tissue evidence="33">Gonads</tissue>
    </source>
</reference>
<dbReference type="FunFam" id="4.10.400.10:FF:000034">
    <property type="entry name" value="Low-density lipoprotein receptor-related protein 2"/>
    <property type="match status" value="2"/>
</dbReference>
<evidence type="ECO:0000256" key="2">
    <source>
        <dbReference type="ARBA" id="ARBA00004158"/>
    </source>
</evidence>
<evidence type="ECO:0000256" key="24">
    <source>
        <dbReference type="ARBA" id="ARBA00029896"/>
    </source>
</evidence>
<evidence type="ECO:0000256" key="30">
    <source>
        <dbReference type="SAM" id="SignalP"/>
    </source>
</evidence>
<feature type="disulfide bond" evidence="26">
    <location>
        <begin position="1374"/>
        <end position="1389"/>
    </location>
</feature>
<evidence type="ECO:0000256" key="20">
    <source>
        <dbReference type="ARBA" id="ARBA00023157"/>
    </source>
</evidence>
<feature type="repeat" description="LDL-receptor class B" evidence="27">
    <location>
        <begin position="886"/>
        <end position="931"/>
    </location>
</feature>
<dbReference type="InterPro" id="IPR002172">
    <property type="entry name" value="LDrepeatLR_classA_rpt"/>
</dbReference>
<dbReference type="Gene3D" id="2.120.10.30">
    <property type="entry name" value="TolB, C-terminal domain"/>
    <property type="match status" value="1"/>
</dbReference>
<evidence type="ECO:0000313" key="32">
    <source>
        <dbReference type="Proteomes" id="UP000504635"/>
    </source>
</evidence>
<feature type="region of interest" description="Disordered" evidence="28">
    <location>
        <begin position="2109"/>
        <end position="2136"/>
    </location>
</feature>
<dbReference type="PROSITE" id="PS51120">
    <property type="entry name" value="LDLRB"/>
    <property type="match status" value="3"/>
</dbReference>
<feature type="domain" description="Fibronectin type-III" evidence="31">
    <location>
        <begin position="1585"/>
        <end position="1676"/>
    </location>
</feature>
<feature type="disulfide bond" evidence="26">
    <location>
        <begin position="1261"/>
        <end position="1276"/>
    </location>
</feature>
<dbReference type="SMART" id="SM00060">
    <property type="entry name" value="FN3"/>
    <property type="match status" value="6"/>
</dbReference>
<comment type="similarity">
    <text evidence="8">Belongs to the VPS10-related sortilin family. SORL1 subfamily.</text>
</comment>
<dbReference type="GO" id="GO:0030658">
    <property type="term" value="C:transport vesicle membrane"/>
    <property type="evidence" value="ECO:0007669"/>
    <property type="project" value="UniProtKB-SubCell"/>
</dbReference>
<feature type="signal peptide" evidence="30">
    <location>
        <begin position="1"/>
        <end position="23"/>
    </location>
</feature>
<dbReference type="Pfam" id="PF00057">
    <property type="entry name" value="Ldl_recept_a"/>
    <property type="match status" value="9"/>
</dbReference>
<evidence type="ECO:0000256" key="17">
    <source>
        <dbReference type="ARBA" id="ARBA00022824"/>
    </source>
</evidence>
<dbReference type="CDD" id="cd00112">
    <property type="entry name" value="LDLa"/>
    <property type="match status" value="8"/>
</dbReference>
<evidence type="ECO:0000256" key="9">
    <source>
        <dbReference type="ARBA" id="ARBA00013467"/>
    </source>
</evidence>
<dbReference type="PROSITE" id="PS50853">
    <property type="entry name" value="FN3"/>
    <property type="match status" value="3"/>
</dbReference>
<evidence type="ECO:0000256" key="29">
    <source>
        <dbReference type="SAM" id="Phobius"/>
    </source>
</evidence>
<evidence type="ECO:0000256" key="26">
    <source>
        <dbReference type="PROSITE-ProRule" id="PRU00124"/>
    </source>
</evidence>
<evidence type="ECO:0000256" key="13">
    <source>
        <dbReference type="ARBA" id="ARBA00022583"/>
    </source>
</evidence>
<dbReference type="GO" id="GO:0032585">
    <property type="term" value="C:multivesicular body membrane"/>
    <property type="evidence" value="ECO:0007669"/>
    <property type="project" value="UniProtKB-SubCell"/>
</dbReference>
<feature type="domain" description="Fibronectin type-III" evidence="31">
    <location>
        <begin position="1681"/>
        <end position="1769"/>
    </location>
</feature>
<evidence type="ECO:0000256" key="15">
    <source>
        <dbReference type="ARBA" id="ARBA00022737"/>
    </source>
</evidence>
<dbReference type="KEGG" id="soy:115888220"/>
<dbReference type="Pfam" id="PF00058">
    <property type="entry name" value="Ldl_recept_b"/>
    <property type="match status" value="2"/>
</dbReference>
<feature type="repeat" description="LDL-receptor class B" evidence="27">
    <location>
        <begin position="794"/>
        <end position="837"/>
    </location>
</feature>
<organism evidence="32 33">
    <name type="scientific">Sitophilus oryzae</name>
    <name type="common">Rice weevil</name>
    <name type="synonym">Curculio oryzae</name>
    <dbReference type="NCBI Taxonomy" id="7048"/>
    <lineage>
        <taxon>Eukaryota</taxon>
        <taxon>Metazoa</taxon>
        <taxon>Ecdysozoa</taxon>
        <taxon>Arthropoda</taxon>
        <taxon>Hexapoda</taxon>
        <taxon>Insecta</taxon>
        <taxon>Pterygota</taxon>
        <taxon>Neoptera</taxon>
        <taxon>Endopterygota</taxon>
        <taxon>Coleoptera</taxon>
        <taxon>Polyphaga</taxon>
        <taxon>Cucujiformia</taxon>
        <taxon>Curculionidae</taxon>
        <taxon>Dryophthorinae</taxon>
        <taxon>Sitophilus</taxon>
    </lineage>
</organism>
<dbReference type="Proteomes" id="UP000504635">
    <property type="component" value="Unplaced"/>
</dbReference>
<feature type="disulfide bond" evidence="26">
    <location>
        <begin position="1097"/>
        <end position="1112"/>
    </location>
</feature>
<dbReference type="Gene3D" id="2.130.10.10">
    <property type="entry name" value="YVTN repeat-like/Quinoprotein amine dehydrogenase"/>
    <property type="match status" value="1"/>
</dbReference>
<feature type="disulfide bond" evidence="26">
    <location>
        <begin position="1117"/>
        <end position="1129"/>
    </location>
</feature>
<keyword evidence="14 30" id="KW-0732">Signal</keyword>
<evidence type="ECO:0000256" key="7">
    <source>
        <dbReference type="ARBA" id="ARBA00004545"/>
    </source>
</evidence>
<dbReference type="SMART" id="SM00192">
    <property type="entry name" value="LDLa"/>
    <property type="match status" value="9"/>
</dbReference>
<evidence type="ECO:0000256" key="27">
    <source>
        <dbReference type="PROSITE-ProRule" id="PRU00461"/>
    </source>
</evidence>
<dbReference type="SUPFAM" id="SSF63825">
    <property type="entry name" value="YWTD domain"/>
    <property type="match status" value="1"/>
</dbReference>
<sequence length="2136" mass="240159">MHQNKFVFIFLIYALYFVVNTNGDIEKHIKTIHGNRDPPVNRIYEFIAEESDDISTNNGAERYKRASPSVPDSVVDPSTKINHLNDTHKQLMVHWVGENSKVVICLARDPSFGLFEYQQVNPSAVYISYDDGDTYVNQTDQFKLPDNTTYATLEKFYNHPQFNSIFVFTDIRHNMLYVTTNHGKDFNRIALNFTPSELSFHELSKTTFVILDRNDTENKLWITEDSGKTFRRVHEYVKACYWIKDGDSHNLLVQRMEPGQSTTILYSNDLFRGRRSRIYAANVQDFFLKNDYIFTTRKNTKGDLELYLSYKLGRQLPCVFDTSLNMRNFFVADVNNNRALVAASHAENSSNLYVSDNLNGKNGKIYFTLSLDDIFAFFPNSTWQGTWLHHISEDPFVDIYKVEGLAGIYIASRVVSRIDNNNLGPQHLGSVITFDSGATWRPIQPPAVDVEGQSTSCLPSRGCSLHLSQKFSQLYPESRSVSILSSESAPGVIIATGVLGNNLKGHYGVYISVDAGLTWRQILRELYFFNMGDHGGVISAVRYFKSIFSTRHILYSIDEGETWNHTIFHDEEIKLYGLMTQPGENTTVFTMFGSLPQEHKWIIVKVDFANVFKSVCKADDYKMWSPSQTEENRSYIPCILGEQTVYQRKVRHTNCLNGKDFVRMVSKKPCDCDVLDFECDYGFSKVAEKIPRCIVDKKLQSYDPYKPPADCVPGGFYTRTKGYRKISGDKCVDGFERHYLPDVVPCPFKEADDFLLFAQREVISRYNLVTGVMEPLPIKNLKNVIAIDFDMENNCVYWADINLDTINRQCFSNGSKLETLVSHDLASIEGMAYDWISKTLYFVDGTRAKIELIRTDINHSGRMRKTILDGSILKKPRGIALHPQAGYMFWTDWSAENPSINRANLDGTNNMTLCGKDKVEWPNGITVDYMANRIYWVDARKDYIGSSDLHGDGFQRVVHDADVVSHPFAVAVFKSVLYWDDWKKNAIYSSDKDIYKGVDVVVKDLAGLMDLKVYGHGIQFGKNACANASCPYICAGLPKNRHACLCPDGMIADKEGCLCPGGAAALANGTCPSVGSSCSADHFACGNGLCVPKGWRCDGEDDCGDYSDEARCGSQTCPPSFHVCGDGKCLPHYWRCDYDVDCNDGSDELNCPRQNCTESQFACENGRCISKNWRCDGENDCRDNSDERNCDPAQPTTCKGEDEFQCKSGAVTCIPSTWKCDNESDCRDGSDEFNCSNNTCTENQFSCGPPNNRCIFSTWVCDGDKDCPDGKDEMNCTDNLPKPEPPKPSNDGFYSKNGTCQEWMFRCRNQRCIPFWWKCDDVDDCGDGSDEEGCTKPVPLPPVLQPSTTAKPYLCKNNQFQCWTGQCILNAWLCDGSFDCPGGEDEQHCEGTKNNCSEPGQFRCRDDGSCIAMSEVCDGKPDCPDKSDELSCLEQYVPNEPATPSCNLGYFPCDGGSCYPLALMCDGNNDCRDLYDEKDCSKRTKVYQVKRIVTGRRRTNSTALGIFWNIRNTPDPIEFMPSINELGTNEWKNASWTQEEDYTFYNLKPYTLYNVTVYVRSVNSKTVFPPAVYEVTSTLEGIPSAPLNVTAKQQNGSHILISWNAPVYPNGVIRMYKIMWNYGSEQAHLELYGNETSHMLTADFEHNRSYTFVVVAFNTLHQSEPSSPATITFDGKTSVDPIKDLIVANVTNTTVTLSWSYNGESDGFSINVTADKQYSKLPPYTTKNKNYTAILAPGARYVFEVYAFRNGLHGPHSQIETVTRGSPLPIIQITDSRTVKDVGTTVKLSWQRPEKYGKVAWTYGVYYGINQENLFKAVRYRTPNLTATIPNLDACETYMFSVGVVAPYGYGPLSGNLEFVTTSFNPKAPPKDLQVTPEEQDPLRMFISWKPSCSMANNSSYTLSVTESTTKRVWNIKVDKRLNHSLVVENGGVYNIRVSTAVTGALYSKVVTYSAPPIPPPVAFSVTPHANGSYVLHWDERNVQIYGQYKFEVIVNAGSDLNEKIANTFVIDHPPFVYTNNSAKEFTFAVRIKTDKGYNSLVSESINKLTQRVEEPESGGNVTAIVVPSLLVILALVGVITFLVVRNRRLQNSFVRFANSHYSSRSGAATFEDTGLEEEDTPTIGRFSDDEPLVVA</sequence>
<dbReference type="RefSeq" id="XP_030763712.1">
    <property type="nucleotide sequence ID" value="XM_030907852.1"/>
</dbReference>
<keyword evidence="29" id="KW-0812">Transmembrane</keyword>
<dbReference type="Pfam" id="PF15902">
    <property type="entry name" value="Sortilin-Vps10"/>
    <property type="match status" value="1"/>
</dbReference>
<feature type="disulfide bond" evidence="26">
    <location>
        <begin position="1156"/>
        <end position="1168"/>
    </location>
</feature>
<dbReference type="PANTHER" id="PTHR12106:SF27">
    <property type="entry name" value="SORTILIN-RELATED RECEPTOR"/>
    <property type="match status" value="1"/>
</dbReference>
<dbReference type="InterPro" id="IPR057841">
    <property type="entry name" value="FN3_SORL1"/>
</dbReference>
<feature type="disulfide bond" evidence="26">
    <location>
        <begin position="1085"/>
        <end position="1103"/>
    </location>
</feature>
<evidence type="ECO:0000256" key="10">
    <source>
        <dbReference type="ARBA" id="ARBA00022448"/>
    </source>
</evidence>
<evidence type="ECO:0000256" key="22">
    <source>
        <dbReference type="ARBA" id="ARBA00023180"/>
    </source>
</evidence>
<dbReference type="GO" id="GO:0006892">
    <property type="term" value="P:post-Golgi vesicle-mediated transport"/>
    <property type="evidence" value="ECO:0007669"/>
    <property type="project" value="TreeGrafter"/>
</dbReference>
<keyword evidence="16" id="KW-0967">Endosome</keyword>
<dbReference type="InterPro" id="IPR023415">
    <property type="entry name" value="LDLR_class-A_CS"/>
</dbReference>
<evidence type="ECO:0000256" key="16">
    <source>
        <dbReference type="ARBA" id="ARBA00022753"/>
    </source>
</evidence>
<keyword evidence="32" id="KW-1185">Reference proteome</keyword>
<dbReference type="SUPFAM" id="SSF110296">
    <property type="entry name" value="Oligoxyloglucan reducing end-specific cellobiohydrolase"/>
    <property type="match status" value="1"/>
</dbReference>
<feature type="disulfide bond" evidence="26">
    <location>
        <begin position="1307"/>
        <end position="1325"/>
    </location>
</feature>
<dbReference type="InterPro" id="IPR011042">
    <property type="entry name" value="6-blade_b-propeller_TolB-like"/>
</dbReference>
<dbReference type="SMART" id="SM00602">
    <property type="entry name" value="VPS10"/>
    <property type="match status" value="1"/>
</dbReference>
<feature type="repeat" description="LDL-receptor class B" evidence="27">
    <location>
        <begin position="932"/>
        <end position="976"/>
    </location>
</feature>
<feature type="disulfide bond" evidence="26">
    <location>
        <begin position="1355"/>
        <end position="1367"/>
    </location>
</feature>
<dbReference type="PANTHER" id="PTHR12106">
    <property type="entry name" value="SORTILIN RELATED"/>
    <property type="match status" value="1"/>
</dbReference>
<evidence type="ECO:0000256" key="11">
    <source>
        <dbReference type="ARBA" id="ARBA00022475"/>
    </source>
</evidence>
<evidence type="ECO:0000256" key="14">
    <source>
        <dbReference type="ARBA" id="ARBA00022729"/>
    </source>
</evidence>
<evidence type="ECO:0000259" key="31">
    <source>
        <dbReference type="PROSITE" id="PS50853"/>
    </source>
</evidence>